<dbReference type="Pfam" id="PF13560">
    <property type="entry name" value="HTH_31"/>
    <property type="match status" value="1"/>
</dbReference>
<sequence>MARTPKAVALGNVLRRTREQCELSLREVALSLNRDAPTLSRYESGHRIPKPELVSRMFATYGVDGARHDELMTLAYRLDDPQWFATSDVERRQQEAAYVEHEHDANGIVQVSPLVLPELLQIPAVLRSTRSVEEVENTLRRQEVITGVRPTRFTALIGISALHQNIGGVDAAVQQLDHLVAMARRPHIELRVTPTGLGWHPGLDGPFTIIDSKRVGPVTFVATKTSTLWLHRAEDVDIYQEATKFIRDVSFTPADSIRIIDGMARRLSEAP</sequence>
<name>A0ABT1I839_9PSEU</name>
<gene>
    <name evidence="2" type="ORF">LV75_001284</name>
</gene>
<accession>A0ABT1I839</accession>
<organism evidence="2 3">
    <name type="scientific">Actinokineospora diospyrosa</name>
    <dbReference type="NCBI Taxonomy" id="103728"/>
    <lineage>
        <taxon>Bacteria</taxon>
        <taxon>Bacillati</taxon>
        <taxon>Actinomycetota</taxon>
        <taxon>Actinomycetes</taxon>
        <taxon>Pseudonocardiales</taxon>
        <taxon>Pseudonocardiaceae</taxon>
        <taxon>Actinokineospora</taxon>
    </lineage>
</organism>
<evidence type="ECO:0000259" key="1">
    <source>
        <dbReference type="PROSITE" id="PS50943"/>
    </source>
</evidence>
<dbReference type="Pfam" id="PF19054">
    <property type="entry name" value="DUF5753"/>
    <property type="match status" value="1"/>
</dbReference>
<dbReference type="InterPro" id="IPR010982">
    <property type="entry name" value="Lambda_DNA-bd_dom_sf"/>
</dbReference>
<dbReference type="EMBL" id="JAMTCO010000003">
    <property type="protein sequence ID" value="MCP2268797.1"/>
    <property type="molecule type" value="Genomic_DNA"/>
</dbReference>
<proteinExistence type="predicted"/>
<evidence type="ECO:0000313" key="3">
    <source>
        <dbReference type="Proteomes" id="UP001205185"/>
    </source>
</evidence>
<reference evidence="2 3" key="1">
    <citation type="submission" date="2022-06" db="EMBL/GenBank/DDBJ databases">
        <title>Genomic Encyclopedia of Archaeal and Bacterial Type Strains, Phase II (KMG-II): from individual species to whole genera.</title>
        <authorList>
            <person name="Goeker M."/>
        </authorList>
    </citation>
    <scope>NUCLEOTIDE SEQUENCE [LARGE SCALE GENOMIC DNA]</scope>
    <source>
        <strain evidence="2 3">DSM 44255</strain>
    </source>
</reference>
<dbReference type="Proteomes" id="UP001205185">
    <property type="component" value="Unassembled WGS sequence"/>
</dbReference>
<dbReference type="Gene3D" id="1.10.260.40">
    <property type="entry name" value="lambda repressor-like DNA-binding domains"/>
    <property type="match status" value="1"/>
</dbReference>
<dbReference type="InterPro" id="IPR043917">
    <property type="entry name" value="DUF5753"/>
</dbReference>
<dbReference type="RefSeq" id="WP_253885713.1">
    <property type="nucleotide sequence ID" value="NZ_BAAAVB010000001.1"/>
</dbReference>
<dbReference type="CDD" id="cd00093">
    <property type="entry name" value="HTH_XRE"/>
    <property type="match status" value="1"/>
</dbReference>
<evidence type="ECO:0000313" key="2">
    <source>
        <dbReference type="EMBL" id="MCP2268797.1"/>
    </source>
</evidence>
<comment type="caution">
    <text evidence="2">The sequence shown here is derived from an EMBL/GenBank/DDBJ whole genome shotgun (WGS) entry which is preliminary data.</text>
</comment>
<protein>
    <submittedName>
        <fullName evidence="2">Helix-turn-helix domain-containing protein</fullName>
    </submittedName>
</protein>
<keyword evidence="3" id="KW-1185">Reference proteome</keyword>
<feature type="domain" description="HTH cro/C1-type" evidence="1">
    <location>
        <begin position="14"/>
        <end position="68"/>
    </location>
</feature>
<dbReference type="PROSITE" id="PS50943">
    <property type="entry name" value="HTH_CROC1"/>
    <property type="match status" value="1"/>
</dbReference>
<dbReference type="SUPFAM" id="SSF47413">
    <property type="entry name" value="lambda repressor-like DNA-binding domains"/>
    <property type="match status" value="1"/>
</dbReference>
<dbReference type="SMART" id="SM00530">
    <property type="entry name" value="HTH_XRE"/>
    <property type="match status" value="1"/>
</dbReference>
<dbReference type="InterPro" id="IPR001387">
    <property type="entry name" value="Cro/C1-type_HTH"/>
</dbReference>